<evidence type="ECO:0000313" key="2">
    <source>
        <dbReference type="Proteomes" id="UP001164539"/>
    </source>
</evidence>
<organism evidence="1 2">
    <name type="scientific">Melia azedarach</name>
    <name type="common">Chinaberry tree</name>
    <dbReference type="NCBI Taxonomy" id="155640"/>
    <lineage>
        <taxon>Eukaryota</taxon>
        <taxon>Viridiplantae</taxon>
        <taxon>Streptophyta</taxon>
        <taxon>Embryophyta</taxon>
        <taxon>Tracheophyta</taxon>
        <taxon>Spermatophyta</taxon>
        <taxon>Magnoliopsida</taxon>
        <taxon>eudicotyledons</taxon>
        <taxon>Gunneridae</taxon>
        <taxon>Pentapetalae</taxon>
        <taxon>rosids</taxon>
        <taxon>malvids</taxon>
        <taxon>Sapindales</taxon>
        <taxon>Meliaceae</taxon>
        <taxon>Melia</taxon>
    </lineage>
</organism>
<gene>
    <name evidence="1" type="ORF">OWV82_013319</name>
</gene>
<name>A0ACC1XVG5_MELAZ</name>
<evidence type="ECO:0000313" key="1">
    <source>
        <dbReference type="EMBL" id="KAJ4714902.1"/>
    </source>
</evidence>
<accession>A0ACC1XVG5</accession>
<sequence length="217" mass="24630">MVRKLKAERVKEVAVTEVAPVGVRTRTRTQAEAMAVAATTSKLAKRRKLNSKKVRLSSSYIQLRNRTINIGTKTATKSRCSSPRLELLDSDRVSTSCCSSSGLSERIEFADLKDESVEVQVEISTHYNCRERRETTPSGELESEAEADDLDSKTTQSSEANSRRRSTVEKMPTESDIEDFFAEAEKKLLKQFSEKYNFDFAKEEPMKGSYEWVRLRP</sequence>
<protein>
    <submittedName>
        <fullName evidence="1">Cyclin-dependent kinase inhibitor</fullName>
    </submittedName>
</protein>
<proteinExistence type="predicted"/>
<comment type="caution">
    <text evidence="1">The sequence shown here is derived from an EMBL/GenBank/DDBJ whole genome shotgun (WGS) entry which is preliminary data.</text>
</comment>
<dbReference type="Proteomes" id="UP001164539">
    <property type="component" value="Chromosome 7"/>
</dbReference>
<keyword evidence="2" id="KW-1185">Reference proteome</keyword>
<keyword evidence="1" id="KW-0649">Protein kinase inhibitor</keyword>
<reference evidence="1 2" key="1">
    <citation type="journal article" date="2023" name="Science">
        <title>Complex scaffold remodeling in plant triterpene biosynthesis.</title>
        <authorList>
            <person name="De La Pena R."/>
            <person name="Hodgson H."/>
            <person name="Liu J.C."/>
            <person name="Stephenson M.J."/>
            <person name="Martin A.C."/>
            <person name="Owen C."/>
            <person name="Harkess A."/>
            <person name="Leebens-Mack J."/>
            <person name="Jimenez L.E."/>
            <person name="Osbourn A."/>
            <person name="Sattely E.S."/>
        </authorList>
    </citation>
    <scope>NUCLEOTIDE SEQUENCE [LARGE SCALE GENOMIC DNA]</scope>
    <source>
        <strain evidence="2">cv. JPN11</strain>
        <tissue evidence="1">Leaf</tissue>
    </source>
</reference>
<dbReference type="EMBL" id="CM051400">
    <property type="protein sequence ID" value="KAJ4714902.1"/>
    <property type="molecule type" value="Genomic_DNA"/>
</dbReference>